<comment type="caution">
    <text evidence="6">The sequence shown here is derived from an EMBL/GenBank/DDBJ whole genome shotgun (WGS) entry which is preliminary data.</text>
</comment>
<organism evidence="6 7">
    <name type="scientific">Natranaerovirga pectinivora</name>
    <dbReference type="NCBI Taxonomy" id="682400"/>
    <lineage>
        <taxon>Bacteria</taxon>
        <taxon>Bacillati</taxon>
        <taxon>Bacillota</taxon>
        <taxon>Clostridia</taxon>
        <taxon>Lachnospirales</taxon>
        <taxon>Natranaerovirgaceae</taxon>
        <taxon>Natranaerovirga</taxon>
    </lineage>
</organism>
<dbReference type="RefSeq" id="WP_132249093.1">
    <property type="nucleotide sequence ID" value="NZ_SMAL01000001.1"/>
</dbReference>
<evidence type="ECO:0000256" key="5">
    <source>
        <dbReference type="SAM" id="Phobius"/>
    </source>
</evidence>
<dbReference type="Pfam" id="PF02361">
    <property type="entry name" value="CbiQ"/>
    <property type="match status" value="1"/>
</dbReference>
<dbReference type="InterPro" id="IPR052770">
    <property type="entry name" value="Cobalt_transport_CbiQ"/>
</dbReference>
<dbReference type="EMBL" id="SMAL01000001">
    <property type="protein sequence ID" value="TCT16758.1"/>
    <property type="molecule type" value="Genomic_DNA"/>
</dbReference>
<gene>
    <name evidence="6" type="ORF">EDC18_10153</name>
</gene>
<evidence type="ECO:0000313" key="7">
    <source>
        <dbReference type="Proteomes" id="UP000294902"/>
    </source>
</evidence>
<keyword evidence="7" id="KW-1185">Reference proteome</keyword>
<evidence type="ECO:0000256" key="1">
    <source>
        <dbReference type="ARBA" id="ARBA00004141"/>
    </source>
</evidence>
<reference evidence="6 7" key="1">
    <citation type="submission" date="2019-03" db="EMBL/GenBank/DDBJ databases">
        <title>Genomic Encyclopedia of Type Strains, Phase IV (KMG-IV): sequencing the most valuable type-strain genomes for metagenomic binning, comparative biology and taxonomic classification.</title>
        <authorList>
            <person name="Goeker M."/>
        </authorList>
    </citation>
    <scope>NUCLEOTIDE SEQUENCE [LARGE SCALE GENOMIC DNA]</scope>
    <source>
        <strain evidence="6 7">DSM 24629</strain>
    </source>
</reference>
<name>A0A4R3MRE4_9FIRM</name>
<sequence length="237" mass="27501">MHIADIDYISTFGRSFFHKARPISKVIFSILLLFSMITTDSIYYILSIIGLMIVFTGLARIPFKQMIHLLGYPLFFSIIFALVFIGQSREMMFLIMGRAVGAAYILVFLIMTTSYTELFGFFSLFMPTLLVDVFIFTYRSLFILLEATSKLFRSIKLRGGYHPLRIVMNMKNMASMIGVLIIHSLEMSERMYNIYSLRGYKGAVNLRRITIWPLGWNDYFVLFAGLASVAWRFIIWK</sequence>
<dbReference type="GO" id="GO:0043190">
    <property type="term" value="C:ATP-binding cassette (ABC) transporter complex"/>
    <property type="evidence" value="ECO:0007669"/>
    <property type="project" value="TreeGrafter"/>
</dbReference>
<feature type="transmembrane region" description="Helical" evidence="5">
    <location>
        <begin position="118"/>
        <end position="145"/>
    </location>
</feature>
<dbReference type="AlphaFoldDB" id="A0A4R3MRE4"/>
<dbReference type="OrthoDB" id="1952270at2"/>
<dbReference type="Proteomes" id="UP000294902">
    <property type="component" value="Unassembled WGS sequence"/>
</dbReference>
<feature type="transmembrane region" description="Helical" evidence="5">
    <location>
        <begin position="166"/>
        <end position="185"/>
    </location>
</feature>
<evidence type="ECO:0000313" key="6">
    <source>
        <dbReference type="EMBL" id="TCT16758.1"/>
    </source>
</evidence>
<feature type="transmembrane region" description="Helical" evidence="5">
    <location>
        <begin position="92"/>
        <end position="112"/>
    </location>
</feature>
<accession>A0A4R3MRE4</accession>
<keyword evidence="3 5" id="KW-1133">Transmembrane helix</keyword>
<proteinExistence type="predicted"/>
<protein>
    <submittedName>
        <fullName evidence="6">Cobalt/nickel transport system permease protein</fullName>
    </submittedName>
</protein>
<dbReference type="GO" id="GO:0006824">
    <property type="term" value="P:cobalt ion transport"/>
    <property type="evidence" value="ECO:0007669"/>
    <property type="project" value="TreeGrafter"/>
</dbReference>
<dbReference type="PANTHER" id="PTHR43723">
    <property type="entry name" value="COBALT TRANSPORT PROTEIN CBIQ"/>
    <property type="match status" value="1"/>
</dbReference>
<feature type="transmembrane region" description="Helical" evidence="5">
    <location>
        <begin position="219"/>
        <end position="236"/>
    </location>
</feature>
<keyword evidence="2 5" id="KW-0812">Transmembrane</keyword>
<comment type="subcellular location">
    <subcellularLocation>
        <location evidence="1">Membrane</location>
        <topology evidence="1">Multi-pass membrane protein</topology>
    </subcellularLocation>
</comment>
<feature type="transmembrane region" description="Helical" evidence="5">
    <location>
        <begin position="66"/>
        <end position="85"/>
    </location>
</feature>
<feature type="transmembrane region" description="Helical" evidence="5">
    <location>
        <begin position="26"/>
        <end position="54"/>
    </location>
</feature>
<evidence type="ECO:0000256" key="2">
    <source>
        <dbReference type="ARBA" id="ARBA00022692"/>
    </source>
</evidence>
<evidence type="ECO:0000256" key="3">
    <source>
        <dbReference type="ARBA" id="ARBA00022989"/>
    </source>
</evidence>
<keyword evidence="4 5" id="KW-0472">Membrane</keyword>
<evidence type="ECO:0000256" key="4">
    <source>
        <dbReference type="ARBA" id="ARBA00023136"/>
    </source>
</evidence>
<dbReference type="InterPro" id="IPR003339">
    <property type="entry name" value="ABC/ECF_trnsptr_transmembrane"/>
</dbReference>
<dbReference type="CDD" id="cd16914">
    <property type="entry name" value="EcfT"/>
    <property type="match status" value="1"/>
</dbReference>
<dbReference type="PANTHER" id="PTHR43723:SF1">
    <property type="entry name" value="COBALT TRANSPORT PROTEIN CBIQ"/>
    <property type="match status" value="1"/>
</dbReference>